<keyword evidence="2" id="KW-1185">Reference proteome</keyword>
<comment type="caution">
    <text evidence="1">The sequence shown here is derived from an EMBL/GenBank/DDBJ whole genome shotgun (WGS) entry which is preliminary data.</text>
</comment>
<gene>
    <name evidence="1" type="ORF">KIH74_10410</name>
</gene>
<proteinExistence type="predicted"/>
<organism evidence="1 2">
    <name type="scientific">Kineosporia corallincola</name>
    <dbReference type="NCBI Taxonomy" id="2835133"/>
    <lineage>
        <taxon>Bacteria</taxon>
        <taxon>Bacillati</taxon>
        <taxon>Actinomycetota</taxon>
        <taxon>Actinomycetes</taxon>
        <taxon>Kineosporiales</taxon>
        <taxon>Kineosporiaceae</taxon>
        <taxon>Kineosporia</taxon>
    </lineage>
</organism>
<dbReference type="EMBL" id="JAHBAY010000004">
    <property type="protein sequence ID" value="MBT0769334.1"/>
    <property type="molecule type" value="Genomic_DNA"/>
</dbReference>
<dbReference type="RefSeq" id="WP_214155639.1">
    <property type="nucleotide sequence ID" value="NZ_JAHBAY010000004.1"/>
</dbReference>
<evidence type="ECO:0000313" key="2">
    <source>
        <dbReference type="Proteomes" id="UP001197247"/>
    </source>
</evidence>
<dbReference type="Proteomes" id="UP001197247">
    <property type="component" value="Unassembled WGS sequence"/>
</dbReference>
<evidence type="ECO:0000313" key="1">
    <source>
        <dbReference type="EMBL" id="MBT0769334.1"/>
    </source>
</evidence>
<reference evidence="1 2" key="1">
    <citation type="submission" date="2021-05" db="EMBL/GenBank/DDBJ databases">
        <title>Kineosporia and Streptomyces sp. nov. two new marine actinobacteria isolated from Coral.</title>
        <authorList>
            <person name="Buangrab K."/>
            <person name="Sutthacheep M."/>
            <person name="Yeemin T."/>
            <person name="Harunari E."/>
            <person name="Igarashi Y."/>
            <person name="Kanchanasin P."/>
            <person name="Tanasupawat S."/>
            <person name="Phongsopitanun W."/>
        </authorList>
    </citation>
    <scope>NUCLEOTIDE SEQUENCE [LARGE SCALE GENOMIC DNA]</scope>
    <source>
        <strain evidence="1 2">J2-2</strain>
    </source>
</reference>
<protein>
    <submittedName>
        <fullName evidence="1">Uncharacterized protein</fullName>
    </submittedName>
</protein>
<name>A0ABS5TG04_9ACTN</name>
<sequence>MGEVSALRDRVEGIVRSWHAYELSRGAQAVIDYDCAPDRRPVPAARSRLDVYQQLTRCAGKAAEIGAGARDIRDAVRAHRAYAGALLGRRDPLHTYLRDTQGCDATDRPEEHIQSVRDRAVRAVEELGIGWGPDLNRQLLKSEEPLTPEEAAEQIPVIARELEPRTRALVGTRAPCTVRVEMVDVEDYWGYWLDGAGSQARLRFNRRHSSFTVVQVRQFAMHELLGHALQSASYAQVCADDPDVPWLRLLSVNLPYQMMLEGLAQTLPLFLAPDDAPLIARLRLTHYLQLVRAELHLAVNSGIPLMECANHARARVPWWTNATISDVLSERGADPLLRSYLWAYPAGVDWWVALADTADDETRNRVLRKAYQRPLTPAQLDELVTRPD</sequence>
<accession>A0ABS5TG04</accession>